<reference evidence="1 2" key="1">
    <citation type="submission" date="2019-05" db="EMBL/GenBank/DDBJ databases">
        <title>Another draft genome of Portunus trituberculatus and its Hox gene families provides insights of decapod evolution.</title>
        <authorList>
            <person name="Jeong J.-H."/>
            <person name="Song I."/>
            <person name="Kim S."/>
            <person name="Choi T."/>
            <person name="Kim D."/>
            <person name="Ryu S."/>
            <person name="Kim W."/>
        </authorList>
    </citation>
    <scope>NUCLEOTIDE SEQUENCE [LARGE SCALE GENOMIC DNA]</scope>
    <source>
        <tissue evidence="1">Muscle</tissue>
    </source>
</reference>
<sequence length="71" mass="7786">MIPTRPKLMQHRLTAPCSLFDTPHRGTTNSIPVTLGIVNSIQPHLTPLYLGPQTTVAPNQPLVPRQNSAYS</sequence>
<dbReference type="EMBL" id="VSRR010000636">
    <property type="protein sequence ID" value="MPC17982.1"/>
    <property type="molecule type" value="Genomic_DNA"/>
</dbReference>
<dbReference type="Proteomes" id="UP000324222">
    <property type="component" value="Unassembled WGS sequence"/>
</dbReference>
<keyword evidence="2" id="KW-1185">Reference proteome</keyword>
<accession>A0A5B7D9Q2</accession>
<comment type="caution">
    <text evidence="1">The sequence shown here is derived from an EMBL/GenBank/DDBJ whole genome shotgun (WGS) entry which is preliminary data.</text>
</comment>
<evidence type="ECO:0000313" key="2">
    <source>
        <dbReference type="Proteomes" id="UP000324222"/>
    </source>
</evidence>
<protein>
    <submittedName>
        <fullName evidence="1">Uncharacterized protein</fullName>
    </submittedName>
</protein>
<evidence type="ECO:0000313" key="1">
    <source>
        <dbReference type="EMBL" id="MPC17982.1"/>
    </source>
</evidence>
<gene>
    <name evidence="1" type="ORF">E2C01_010853</name>
</gene>
<name>A0A5B7D9Q2_PORTR</name>
<dbReference type="AlphaFoldDB" id="A0A5B7D9Q2"/>
<proteinExistence type="predicted"/>
<organism evidence="1 2">
    <name type="scientific">Portunus trituberculatus</name>
    <name type="common">Swimming crab</name>
    <name type="synonym">Neptunus trituberculatus</name>
    <dbReference type="NCBI Taxonomy" id="210409"/>
    <lineage>
        <taxon>Eukaryota</taxon>
        <taxon>Metazoa</taxon>
        <taxon>Ecdysozoa</taxon>
        <taxon>Arthropoda</taxon>
        <taxon>Crustacea</taxon>
        <taxon>Multicrustacea</taxon>
        <taxon>Malacostraca</taxon>
        <taxon>Eumalacostraca</taxon>
        <taxon>Eucarida</taxon>
        <taxon>Decapoda</taxon>
        <taxon>Pleocyemata</taxon>
        <taxon>Brachyura</taxon>
        <taxon>Eubrachyura</taxon>
        <taxon>Portunoidea</taxon>
        <taxon>Portunidae</taxon>
        <taxon>Portuninae</taxon>
        <taxon>Portunus</taxon>
    </lineage>
</organism>